<dbReference type="InterPro" id="IPR036961">
    <property type="entry name" value="Kinesin_motor_dom_sf"/>
</dbReference>
<feature type="binding site" evidence="6">
    <location>
        <begin position="210"/>
        <end position="217"/>
    </location>
    <ligand>
        <name>ATP</name>
        <dbReference type="ChEBI" id="CHEBI:30616"/>
    </ligand>
</feature>
<evidence type="ECO:0000256" key="3">
    <source>
        <dbReference type="ARBA" id="ARBA00023123"/>
    </source>
</evidence>
<dbReference type="SMART" id="SM00242">
    <property type="entry name" value="MYSc"/>
    <property type="match status" value="1"/>
</dbReference>
<dbReference type="Pfam" id="PF00063">
    <property type="entry name" value="Myosin_head"/>
    <property type="match status" value="1"/>
</dbReference>
<feature type="region of interest" description="Disordered" evidence="8">
    <location>
        <begin position="1"/>
        <end position="33"/>
    </location>
</feature>
<dbReference type="FunFam" id="1.10.10.820:FF:000001">
    <property type="entry name" value="Myosin heavy chain"/>
    <property type="match status" value="1"/>
</dbReference>
<dbReference type="RefSeq" id="XP_001032548.2">
    <property type="nucleotide sequence ID" value="XM_001032548.2"/>
</dbReference>
<dbReference type="GeneID" id="7839391"/>
<dbReference type="GO" id="GO:0016459">
    <property type="term" value="C:myosin complex"/>
    <property type="evidence" value="ECO:0007669"/>
    <property type="project" value="UniProtKB-KW"/>
</dbReference>
<evidence type="ECO:0000256" key="7">
    <source>
        <dbReference type="SAM" id="Coils"/>
    </source>
</evidence>
<dbReference type="GO" id="GO:0000146">
    <property type="term" value="F:microfilament motor activity"/>
    <property type="evidence" value="ECO:0007669"/>
    <property type="project" value="TreeGrafter"/>
</dbReference>
<reference evidence="11" key="1">
    <citation type="journal article" date="2006" name="PLoS Biol.">
        <title>Macronuclear genome sequence of the ciliate Tetrahymena thermophila, a model eukaryote.</title>
        <authorList>
            <person name="Eisen J.A."/>
            <person name="Coyne R.S."/>
            <person name="Wu M."/>
            <person name="Wu D."/>
            <person name="Thiagarajan M."/>
            <person name="Wortman J.R."/>
            <person name="Badger J.H."/>
            <person name="Ren Q."/>
            <person name="Amedeo P."/>
            <person name="Jones K.M."/>
            <person name="Tallon L.J."/>
            <person name="Delcher A.L."/>
            <person name="Salzberg S.L."/>
            <person name="Silva J.C."/>
            <person name="Haas B.J."/>
            <person name="Majoros W.H."/>
            <person name="Farzad M."/>
            <person name="Carlton J.M."/>
            <person name="Smith R.K. Jr."/>
            <person name="Garg J."/>
            <person name="Pearlman R.E."/>
            <person name="Karrer K.M."/>
            <person name="Sun L."/>
            <person name="Manning G."/>
            <person name="Elde N.C."/>
            <person name="Turkewitz A.P."/>
            <person name="Asai D.J."/>
            <person name="Wilkes D.E."/>
            <person name="Wang Y."/>
            <person name="Cai H."/>
            <person name="Collins K."/>
            <person name="Stewart B.A."/>
            <person name="Lee S.R."/>
            <person name="Wilamowska K."/>
            <person name="Weinberg Z."/>
            <person name="Ruzzo W.L."/>
            <person name="Wloga D."/>
            <person name="Gaertig J."/>
            <person name="Frankel J."/>
            <person name="Tsao C.-C."/>
            <person name="Gorovsky M.A."/>
            <person name="Keeling P.J."/>
            <person name="Waller R.F."/>
            <person name="Patron N.J."/>
            <person name="Cherry J.M."/>
            <person name="Stover N.A."/>
            <person name="Krieger C.J."/>
            <person name="del Toro C."/>
            <person name="Ryder H.F."/>
            <person name="Williamson S.C."/>
            <person name="Barbeau R.A."/>
            <person name="Hamilton E.P."/>
            <person name="Orias E."/>
        </authorList>
    </citation>
    <scope>NUCLEOTIDE SEQUENCE [LARGE SCALE GENOMIC DNA]</scope>
    <source>
        <strain evidence="11">SB210</strain>
    </source>
</reference>
<evidence type="ECO:0000256" key="6">
    <source>
        <dbReference type="PROSITE-ProRule" id="PRU00782"/>
    </source>
</evidence>
<name>I7MG60_TETTS</name>
<evidence type="ECO:0000259" key="9">
    <source>
        <dbReference type="PROSITE" id="PS51456"/>
    </source>
</evidence>
<proteinExistence type="inferred from homology"/>
<keyword evidence="3 6" id="KW-0518">Myosin</keyword>
<keyword evidence="2 6" id="KW-0067">ATP-binding</keyword>
<dbReference type="Gene3D" id="3.40.850.10">
    <property type="entry name" value="Kinesin motor domain"/>
    <property type="match status" value="1"/>
</dbReference>
<protein>
    <submittedName>
        <fullName evidence="10">Myosin head protein</fullName>
    </submittedName>
</protein>
<dbReference type="eggNOG" id="KOG0160">
    <property type="taxonomic scope" value="Eukaryota"/>
</dbReference>
<dbReference type="PRINTS" id="PR00193">
    <property type="entry name" value="MYOSINHEAVY"/>
</dbReference>
<evidence type="ECO:0000256" key="5">
    <source>
        <dbReference type="ARBA" id="ARBA00023203"/>
    </source>
</evidence>
<sequence length="1639" mass="192510">MSSQNKLPNSSTNQQQQGGNKNANNNPVKAKEADSTWVMSNVRCWYKKNNNREEQYIFRKAIIVSDQVKNVGGQQIVNISIEQENGQNAEQIETNVKNLFQREEQSQTSFYDMVKMSVLNEAELIANLKQRYAQDNIFTYIGPTLIVLNPYKSLKELFSNQTIDMIKENLNKNFDLFDLEMQQPHIYSISAMAYKNLIKFNKKQAIVISGESGAGKTENARYSMRFLTQISTHDNSNESIEEKILSCNPVLEAFGNAKTVRNDNSSRFGKYVQIEIAKKKINGATITKYLLEKSRVIHLSQGERNYHIFYHLLESKDNQLLEKLHLLNKKPSEFQYLSQSDCYSVETIDDTQLFQGIINSFKVMKFEEDLQNTIFKILSAILHLGNIQFSNQSFSEGSSPCTVVNENVLQIVSSLLGINLDDLKKALLYKTIVAVNEVYHKPADAVQCHHAKNTLSKALYDNLFNWLVDKLNQIIKNNQVNYNTTNTSNNNMIGLLDIFGFENFQENSFEQLCINYTNENLQQLYIQYVFKNEEQIFKEDGLENFLSNLCYQDNSMIIQTLNRSYKLLNDCCKTQSKDDSKYLQSLKNDFKNQQIQVIQFPKMDNGTFLINHTQNPVSYKIEGFIAKNIDEVSQTLKDVISKSSNKYIPSIFGNEEQTQQNRARFLGEKFSNQMVELMKELNSSDVHFVRCVKTNEVKKSDYFLEGYVLQQIEYLGVINSIEVRKSTYPQRRDYLTFFKEYRVCDEQLEKKAIDQIKNFKDECKALVSKMYPNYSDSLILFGNNKIYMKQEFESAIDQIKYAEIKRKRTAQVVRIQIYVRYLRFHKRFQKKLEGIKKLNNIFFAQKIFNIYNHCFQLIKQKAKITQVKNLITLTLKIVKASFTKTTFQILKEYSDKMKELKEKNEAQIENNKQILEQSQEEQKVSESTCVSNQFLQRQDTSINETNASLLYDTIAVNEIQTEQSQSKVNTYSLKSEKQQNSQNVNAFDFQTGDLSLLHIPEKHTNEIYVNPPDQEEIESESLLLKLLNSQEIDDKIIQQMKQVQYALDKDYQIQQIDEEDMIQIKKYNYIEFYSKRLNERSKFFGKKTTEEILTFKKTCIKGGSLIKLPSSDIAHALTHFEILLLFIKETDTIKYSVTQQYQTQSSYNDGQESRIQKLLKYSQNRSQEFKNEVLTQILKQLNGNKNDLYTLRLLHYLVVFCYCFRTDEEYTMTMINFLIFNLMKFWHQHSTILKYIEYVIPTLFRSITYLKERENIYNKHVLTEMKINALIFQYQIKVPITLSNGTSFLVNVDPYDNFNNLKQKVMEQLNINHRRLIPELFEFFEIQTKENQVFERMLFPLEGVWDVIHLQDTYRNQSAFETKKNQNQKKTFQFMFKPIFVYTVYPNDEVGISLLQSQIYFDTYISNLVYDDKKTNIQMLSHLLNILDISNIEDPTSILPLSFSEEESRSIFQLIQEEYEKNIKNKMTRLQSKFEYIQLAKDNVNLLGLKIPIKYCDEQKQTNDPLNYLMVLNSYQMSFYETANNNHLVMQYKYSQLISWGVQDKFIKLNTKDNKSHIINTEYVLTVVYYFNQVKGLVKQQDEQYYQSMKSIYSSINTNQRSIQSASIPQNIKTSESLKQYQKLYSNQLFSSSQQKKFN</sequence>
<dbReference type="OrthoDB" id="312459at2759"/>
<dbReference type="Proteomes" id="UP000009168">
    <property type="component" value="Unassembled WGS sequence"/>
</dbReference>
<evidence type="ECO:0000256" key="1">
    <source>
        <dbReference type="ARBA" id="ARBA00022741"/>
    </source>
</evidence>
<evidence type="ECO:0000313" key="10">
    <source>
        <dbReference type="EMBL" id="EAR84885.2"/>
    </source>
</evidence>
<dbReference type="GO" id="GO:0016020">
    <property type="term" value="C:membrane"/>
    <property type="evidence" value="ECO:0007669"/>
    <property type="project" value="TreeGrafter"/>
</dbReference>
<evidence type="ECO:0000256" key="8">
    <source>
        <dbReference type="SAM" id="MobiDB-lite"/>
    </source>
</evidence>
<dbReference type="SUPFAM" id="SSF52540">
    <property type="entry name" value="P-loop containing nucleoside triphosphate hydrolases"/>
    <property type="match status" value="1"/>
</dbReference>
<dbReference type="FunCoup" id="I7MG60">
    <property type="interactions" value="9"/>
</dbReference>
<dbReference type="PANTHER" id="PTHR13140:SF706">
    <property type="entry name" value="DILUTE CLASS UNCONVENTIONAL MYOSIN, ISOFORM C"/>
    <property type="match status" value="1"/>
</dbReference>
<keyword evidence="5 6" id="KW-0009">Actin-binding</keyword>
<dbReference type="GO" id="GO:0005524">
    <property type="term" value="F:ATP binding"/>
    <property type="evidence" value="ECO:0007669"/>
    <property type="project" value="UniProtKB-UniRule"/>
</dbReference>
<evidence type="ECO:0000313" key="11">
    <source>
        <dbReference type="Proteomes" id="UP000009168"/>
    </source>
</evidence>
<dbReference type="Gene3D" id="1.10.10.820">
    <property type="match status" value="1"/>
</dbReference>
<dbReference type="InterPro" id="IPR001609">
    <property type="entry name" value="Myosin_head_motor_dom-like"/>
</dbReference>
<feature type="compositionally biased region" description="Polar residues" evidence="8">
    <location>
        <begin position="1"/>
        <end position="12"/>
    </location>
</feature>
<dbReference type="STRING" id="312017.I7MG60"/>
<comment type="similarity">
    <text evidence="6">Belongs to the TRAFAC class myosin-kinesin ATPase superfamily. Myosin family.</text>
</comment>
<dbReference type="Gene3D" id="1.20.120.720">
    <property type="entry name" value="Myosin VI head, motor domain, U50 subdomain"/>
    <property type="match status" value="1"/>
</dbReference>
<dbReference type="GO" id="GO:0051015">
    <property type="term" value="F:actin filament binding"/>
    <property type="evidence" value="ECO:0007669"/>
    <property type="project" value="TreeGrafter"/>
</dbReference>
<dbReference type="InParanoid" id="I7MG60"/>
<keyword evidence="1 6" id="KW-0547">Nucleotide-binding</keyword>
<dbReference type="InterPro" id="IPR027417">
    <property type="entry name" value="P-loop_NTPase"/>
</dbReference>
<dbReference type="EMBL" id="GG662620">
    <property type="protein sequence ID" value="EAR84885.2"/>
    <property type="molecule type" value="Genomic_DNA"/>
</dbReference>
<feature type="compositionally biased region" description="Low complexity" evidence="8">
    <location>
        <begin position="13"/>
        <end position="26"/>
    </location>
</feature>
<gene>
    <name evidence="10" type="ORF">TTHERM_00600770</name>
</gene>
<evidence type="ECO:0000256" key="4">
    <source>
        <dbReference type="ARBA" id="ARBA00023175"/>
    </source>
</evidence>
<keyword evidence="4 6" id="KW-0505">Motor protein</keyword>
<feature type="region of interest" description="Actin-binding" evidence="6">
    <location>
        <begin position="674"/>
        <end position="696"/>
    </location>
</feature>
<dbReference type="GO" id="GO:0005737">
    <property type="term" value="C:cytoplasm"/>
    <property type="evidence" value="ECO:0007669"/>
    <property type="project" value="TreeGrafter"/>
</dbReference>
<feature type="coiled-coil region" evidence="7">
    <location>
        <begin position="890"/>
        <end position="921"/>
    </location>
</feature>
<accession>I7MG60</accession>
<feature type="domain" description="Myosin motor" evidence="9">
    <location>
        <begin position="108"/>
        <end position="807"/>
    </location>
</feature>
<dbReference type="GO" id="GO:0007015">
    <property type="term" value="P:actin filament organization"/>
    <property type="evidence" value="ECO:0007669"/>
    <property type="project" value="TreeGrafter"/>
</dbReference>
<dbReference type="PROSITE" id="PS51456">
    <property type="entry name" value="MYOSIN_MOTOR"/>
    <property type="match status" value="1"/>
</dbReference>
<keyword evidence="11" id="KW-1185">Reference proteome</keyword>
<dbReference type="KEGG" id="tet:TTHERM_00600770"/>
<organism evidence="10 11">
    <name type="scientific">Tetrahymena thermophila (strain SB210)</name>
    <dbReference type="NCBI Taxonomy" id="312017"/>
    <lineage>
        <taxon>Eukaryota</taxon>
        <taxon>Sar</taxon>
        <taxon>Alveolata</taxon>
        <taxon>Ciliophora</taxon>
        <taxon>Intramacronucleata</taxon>
        <taxon>Oligohymenophorea</taxon>
        <taxon>Hymenostomatida</taxon>
        <taxon>Tetrahymenina</taxon>
        <taxon>Tetrahymenidae</taxon>
        <taxon>Tetrahymena</taxon>
    </lineage>
</organism>
<keyword evidence="7" id="KW-0175">Coiled coil</keyword>
<evidence type="ECO:0000256" key="2">
    <source>
        <dbReference type="ARBA" id="ARBA00022840"/>
    </source>
</evidence>
<dbReference type="Gene3D" id="1.20.58.530">
    <property type="match status" value="1"/>
</dbReference>
<dbReference type="PANTHER" id="PTHR13140">
    <property type="entry name" value="MYOSIN"/>
    <property type="match status" value="1"/>
</dbReference>